<dbReference type="SUPFAM" id="SSF57756">
    <property type="entry name" value="Retrovirus zinc finger-like domains"/>
    <property type="match status" value="1"/>
</dbReference>
<keyword evidence="4" id="KW-0548">Nucleotidyltransferase</keyword>
<keyword evidence="4" id="KW-0695">RNA-directed DNA polymerase</keyword>
<feature type="compositionally biased region" description="Polar residues" evidence="2">
    <location>
        <begin position="36"/>
        <end position="45"/>
    </location>
</feature>
<keyword evidence="4" id="KW-0808">Transferase</keyword>
<dbReference type="PANTHER" id="PTHR46148:SF59">
    <property type="entry name" value="NUCLEOTIDYLTRANSFERASE, RIBONUCLEASE H"/>
    <property type="match status" value="1"/>
</dbReference>
<dbReference type="InterPro" id="IPR056924">
    <property type="entry name" value="SH3_Tf2-1"/>
</dbReference>
<feature type="region of interest" description="Disordered" evidence="2">
    <location>
        <begin position="33"/>
        <end position="64"/>
    </location>
</feature>
<keyword evidence="1" id="KW-0479">Metal-binding</keyword>
<keyword evidence="1" id="KW-0863">Zinc-finger</keyword>
<dbReference type="Proteomes" id="UP001151760">
    <property type="component" value="Unassembled WGS sequence"/>
</dbReference>
<reference evidence="4" key="1">
    <citation type="journal article" date="2022" name="Int. J. Mol. Sci.">
        <title>Draft Genome of Tanacetum Coccineum: Genomic Comparison of Closely Related Tanacetum-Family Plants.</title>
        <authorList>
            <person name="Yamashiro T."/>
            <person name="Shiraishi A."/>
            <person name="Nakayama K."/>
            <person name="Satake H."/>
        </authorList>
    </citation>
    <scope>NUCLEOTIDE SEQUENCE</scope>
</reference>
<evidence type="ECO:0000313" key="5">
    <source>
        <dbReference type="Proteomes" id="UP001151760"/>
    </source>
</evidence>
<dbReference type="GO" id="GO:0003964">
    <property type="term" value="F:RNA-directed DNA polymerase activity"/>
    <property type="evidence" value="ECO:0007669"/>
    <property type="project" value="UniProtKB-KW"/>
</dbReference>
<dbReference type="InterPro" id="IPR001878">
    <property type="entry name" value="Znf_CCHC"/>
</dbReference>
<dbReference type="PROSITE" id="PS50158">
    <property type="entry name" value="ZF_CCHC"/>
    <property type="match status" value="1"/>
</dbReference>
<evidence type="ECO:0000259" key="3">
    <source>
        <dbReference type="PROSITE" id="PS50158"/>
    </source>
</evidence>
<dbReference type="InterPro" id="IPR036875">
    <property type="entry name" value="Znf_CCHC_sf"/>
</dbReference>
<name>A0ABQ4YNV2_9ASTR</name>
<dbReference type="Gene3D" id="4.10.60.10">
    <property type="entry name" value="Zinc finger, CCHC-type"/>
    <property type="match status" value="1"/>
</dbReference>
<dbReference type="PANTHER" id="PTHR46148">
    <property type="entry name" value="CHROMO DOMAIN-CONTAINING PROTEIN"/>
    <property type="match status" value="1"/>
</dbReference>
<evidence type="ECO:0000256" key="2">
    <source>
        <dbReference type="SAM" id="MobiDB-lite"/>
    </source>
</evidence>
<sequence>MTQDCRNPVAAKNQRSLTCYECGNPRHYRSDCPELKNQNHGNQDEGTGARGLVHALGGGEADQDLNDIEDDISITLERRSTLWQTGEAKPQVCGPSKVMEKVGSVAYKLEFPQELSKVHNTFHVSNLKKCYSDKPFVVSLEGLHIDDKHHLSRNQ</sequence>
<proteinExistence type="predicted"/>
<dbReference type="Pfam" id="PF24626">
    <property type="entry name" value="SH3_Tf2-1"/>
    <property type="match status" value="1"/>
</dbReference>
<comment type="caution">
    <text evidence="4">The sequence shown here is derived from an EMBL/GenBank/DDBJ whole genome shotgun (WGS) entry which is preliminary data.</text>
</comment>
<evidence type="ECO:0000313" key="4">
    <source>
        <dbReference type="EMBL" id="GJS79146.1"/>
    </source>
</evidence>
<dbReference type="SMART" id="SM00343">
    <property type="entry name" value="ZnF_C2HC"/>
    <property type="match status" value="1"/>
</dbReference>
<organism evidence="4 5">
    <name type="scientific">Tanacetum coccineum</name>
    <dbReference type="NCBI Taxonomy" id="301880"/>
    <lineage>
        <taxon>Eukaryota</taxon>
        <taxon>Viridiplantae</taxon>
        <taxon>Streptophyta</taxon>
        <taxon>Embryophyta</taxon>
        <taxon>Tracheophyta</taxon>
        <taxon>Spermatophyta</taxon>
        <taxon>Magnoliopsida</taxon>
        <taxon>eudicotyledons</taxon>
        <taxon>Gunneridae</taxon>
        <taxon>Pentapetalae</taxon>
        <taxon>asterids</taxon>
        <taxon>campanulids</taxon>
        <taxon>Asterales</taxon>
        <taxon>Asteraceae</taxon>
        <taxon>Asteroideae</taxon>
        <taxon>Anthemideae</taxon>
        <taxon>Anthemidinae</taxon>
        <taxon>Tanacetum</taxon>
    </lineage>
</organism>
<keyword evidence="1" id="KW-0862">Zinc</keyword>
<feature type="domain" description="CCHC-type" evidence="3">
    <location>
        <begin position="19"/>
        <end position="34"/>
    </location>
</feature>
<keyword evidence="5" id="KW-1185">Reference proteome</keyword>
<accession>A0ABQ4YNV2</accession>
<dbReference type="EMBL" id="BQNB010010576">
    <property type="protein sequence ID" value="GJS79146.1"/>
    <property type="molecule type" value="Genomic_DNA"/>
</dbReference>
<reference evidence="4" key="2">
    <citation type="submission" date="2022-01" db="EMBL/GenBank/DDBJ databases">
        <authorList>
            <person name="Yamashiro T."/>
            <person name="Shiraishi A."/>
            <person name="Satake H."/>
            <person name="Nakayama K."/>
        </authorList>
    </citation>
    <scope>NUCLEOTIDE SEQUENCE</scope>
</reference>
<gene>
    <name evidence="4" type="ORF">Tco_0729027</name>
</gene>
<protein>
    <submittedName>
        <fullName evidence="4">Reverse transcriptase domain-containing protein</fullName>
    </submittedName>
</protein>
<evidence type="ECO:0000256" key="1">
    <source>
        <dbReference type="PROSITE-ProRule" id="PRU00047"/>
    </source>
</evidence>